<dbReference type="CDD" id="cd15154">
    <property type="entry name" value="7tmA_LPAR5"/>
    <property type="match status" value="1"/>
</dbReference>
<keyword evidence="6 13" id="KW-0472">Membrane</keyword>
<dbReference type="FunFam" id="1.20.1070.10:FF:000017">
    <property type="entry name" value="lysophosphatidic acid receptor 4"/>
    <property type="match status" value="1"/>
</dbReference>
<dbReference type="PROSITE" id="PS00237">
    <property type="entry name" value="G_PROTEIN_RECEP_F1_1"/>
    <property type="match status" value="1"/>
</dbReference>
<dbReference type="Proteomes" id="UP000299084">
    <property type="component" value="Unassembled WGS sequence"/>
</dbReference>
<feature type="region of interest" description="Disordered" evidence="12">
    <location>
        <begin position="1091"/>
        <end position="1161"/>
    </location>
</feature>
<evidence type="ECO:0000256" key="8">
    <source>
        <dbReference type="ARBA" id="ARBA00023170"/>
    </source>
</evidence>
<feature type="region of interest" description="Disordered" evidence="12">
    <location>
        <begin position="45"/>
        <end position="102"/>
    </location>
</feature>
<evidence type="ECO:0000256" key="5">
    <source>
        <dbReference type="ARBA" id="ARBA00023040"/>
    </source>
</evidence>
<name>A0A5N4C6Y0_CAMDR</name>
<evidence type="ECO:0000256" key="13">
    <source>
        <dbReference type="SAM" id="Phobius"/>
    </source>
</evidence>
<dbReference type="EMBL" id="JWIN03000034">
    <property type="protein sequence ID" value="KAB1254626.1"/>
    <property type="molecule type" value="Genomic_DNA"/>
</dbReference>
<evidence type="ECO:0000259" key="14">
    <source>
        <dbReference type="PROSITE" id="PS50262"/>
    </source>
</evidence>
<evidence type="ECO:0000256" key="6">
    <source>
        <dbReference type="ARBA" id="ARBA00023136"/>
    </source>
</evidence>
<keyword evidence="8 11" id="KW-0675">Receptor</keyword>
<feature type="transmembrane region" description="Helical" evidence="13">
    <location>
        <begin position="441"/>
        <end position="466"/>
    </location>
</feature>
<sequence length="1693" mass="183400">MGGGRSQPPTHSCWKQLGLWSRDVLGLMKIRRNTYLEGLSEGSELAHMKHPGRRSPSSGRGRRRAANHSTDGNKVPGKRREGVRKGIAESTGGGRESGKEAGRQWLSSALSSSLLGAHDTSLLNHHLLPSQNPICKAPASDSLIQRSGLGRTGSCCHRLTHSPHSHALRLLALGLSLRSLQAPALENGDERLDRTLPSSSSHFGTMLANSLANTSINDSVNKCPDHQPIHHLHLVVYSVVLAAGLPLNALALWVFLRALRVHSVVSVYMCNLAASDLLFTLSLPLRLSYYARHYWPFSELLCQLAGAVFQMNMYGSCIFLTLINVDRYAAIVHPLRLRHLRRPRVARLLCLGVWALILVFAVPTVLVHRPSSCTRDDHSVRLCFESFSDELWKGKLLPLVLLAEALGFLLPLAAVVYSSGRVFWTLARPDATQSRRRRKTVRLLLANLVIFLLCFVPYNATLAVYGLLRGHVVLASPEARSRVRRVLMVLVLLAGANCVLDPLVYYFSAEGFRNTLRGLSTPLRDRTLAANGARGALAEPSTETSHATTTAAGSQGLLGPSNPRSSFLQCQDPEDSVAIPLPVPRPSHSQTCWAVGWALGLLGGSSSSQMWEPGTQGRKKAAGSVFFESGVKVSTEGLLPQSLGKGGDWMQCPWRGMNTAMAGRWSRRQVAMGATHSVVHPGSCTPNGTLHLDFLERQPEMGEEVGGFSGQGIGNCATARQEFTRTRRNSVTDGRIGIGWLLVASWRSGNWKTDPDSSVMAVKSGPPPSGRRLESSPPADLEEAWWLAPAPSSFILRVQDLRPSSPGNAKRERKTAQRAVKLVQEERARGQSKMWEIESPQPSTSPLPLPPTFSASLPSFLLLPSSCRPPQLPLSSQVCCVILAPPWQFFLGAPNPLTLQDTCPIHLLQPLWRTQTGLTVFQWCWALKHIPSRAQKGVARGWHPRQDGSPFVQCSQSAMTPLPDLGCTQYLQDSTLDCPPAKPKRTPPLVLLKVRLLCRMPWAILREVPAGLPSGVPRKKWGGGSSLSTRVWGGGAFGKVCLQQGFQVNPHPGGARPAVRTRARDGFHGVKETVFRGSDWPVALWGHSLPIGPTAHPTDRGVGEEKGHGMKNQAREKGQERRLEGKVGPGEGPRAGGRDTAWEGERRGGRREGQGARPAALTQPRCVERAGVWPIGQAREERGAGREGGGGGGREYYGLEASCDQRLEYYGLARPRWPEGEQRGGCTGCIGGGGVASRGWGAYYGIALCTYCGDCFSRRYYGMSCVGGGVGLGDYYGMVVQNGEGLRSSSPTPPTPDSLAILSKLFGHLNPSWASPLTSSHLPDAERERQPLGMGRRSQSRLVVAMDHISHLHGLPWAPYPLGTLSFPSTSLPQSGGSWSSSPPPSPPFPLQLPPQPSAGRGRSPRNVSCGKEKDYYGMCPAQLGGAVLGRKGRKREGRSWGGWGLARVTGWRGSSVTAVWRGPGGRQALANSEPWTPGSLKSLACNEEAWVLAGAVFPGYRSTKSPSLPAFLGLSFGTVAQVGVCPGELCHLAVIPEELRLGWHLRDTCLGGSHPHPCTTCILSGHQKNRMRRPGSLAEWGRQPTSQHHWCSSWKRRDGDFLKQALASPELPSPCQFSSPVVPRGGREEAPVSLQPVLLLQVLDLYGKGTGDKEMVPGHWFSGGPGSKDFKIGLSDFLRLGPWSGCWVPAVA</sequence>
<keyword evidence="2" id="KW-1003">Cell membrane</keyword>
<dbReference type="STRING" id="9838.ENSCDRP00005026455"/>
<dbReference type="SUPFAM" id="SSF81321">
    <property type="entry name" value="Family A G protein-coupled receptor-like"/>
    <property type="match status" value="1"/>
</dbReference>
<feature type="transmembrane region" description="Helical" evidence="13">
    <location>
        <begin position="345"/>
        <end position="366"/>
    </location>
</feature>
<organism evidence="15 16">
    <name type="scientific">Camelus dromedarius</name>
    <name type="common">Dromedary</name>
    <name type="synonym">Arabian camel</name>
    <dbReference type="NCBI Taxonomy" id="9838"/>
    <lineage>
        <taxon>Eukaryota</taxon>
        <taxon>Metazoa</taxon>
        <taxon>Chordata</taxon>
        <taxon>Craniata</taxon>
        <taxon>Vertebrata</taxon>
        <taxon>Euteleostomi</taxon>
        <taxon>Mammalia</taxon>
        <taxon>Eutheria</taxon>
        <taxon>Laurasiatheria</taxon>
        <taxon>Artiodactyla</taxon>
        <taxon>Tylopoda</taxon>
        <taxon>Camelidae</taxon>
        <taxon>Camelus</taxon>
    </lineage>
</organism>
<evidence type="ECO:0000256" key="2">
    <source>
        <dbReference type="ARBA" id="ARBA00022475"/>
    </source>
</evidence>
<evidence type="ECO:0000256" key="9">
    <source>
        <dbReference type="ARBA" id="ARBA00023180"/>
    </source>
</evidence>
<evidence type="ECO:0000256" key="7">
    <source>
        <dbReference type="ARBA" id="ARBA00023157"/>
    </source>
</evidence>
<feature type="compositionally biased region" description="Basic and acidic residues" evidence="12">
    <location>
        <begin position="1136"/>
        <end position="1154"/>
    </location>
</feature>
<keyword evidence="10 11" id="KW-0807">Transducer</keyword>
<keyword evidence="9" id="KW-0325">Glycoprotein</keyword>
<keyword evidence="3 11" id="KW-0812">Transmembrane</keyword>
<evidence type="ECO:0000256" key="1">
    <source>
        <dbReference type="ARBA" id="ARBA00004651"/>
    </source>
</evidence>
<feature type="transmembrane region" description="Helical" evidence="13">
    <location>
        <begin position="396"/>
        <end position="420"/>
    </location>
</feature>
<comment type="similarity">
    <text evidence="11">Belongs to the G-protein coupled receptor 1 family.</text>
</comment>
<feature type="region of interest" description="Disordered" evidence="12">
    <location>
        <begin position="1371"/>
        <end position="1410"/>
    </location>
</feature>
<feature type="compositionally biased region" description="Low complexity" evidence="12">
    <location>
        <begin position="1371"/>
        <end position="1381"/>
    </location>
</feature>
<dbReference type="GO" id="GO:0004930">
    <property type="term" value="F:G protein-coupled receptor activity"/>
    <property type="evidence" value="ECO:0007669"/>
    <property type="project" value="UniProtKB-KW"/>
</dbReference>
<dbReference type="PANTHER" id="PTHR24234:SF6">
    <property type="entry name" value="LYSOPHOSPHATIDIC ACID RECEPTOR 5"/>
    <property type="match status" value="1"/>
</dbReference>
<protein>
    <submittedName>
        <fullName evidence="15">Lysophosphatidic acid receptor 5</fullName>
    </submittedName>
</protein>
<feature type="transmembrane region" description="Helical" evidence="13">
    <location>
        <begin position="268"/>
        <end position="287"/>
    </location>
</feature>
<evidence type="ECO:0000256" key="10">
    <source>
        <dbReference type="ARBA" id="ARBA00023224"/>
    </source>
</evidence>
<keyword evidence="16" id="KW-1185">Reference proteome</keyword>
<accession>A0A5N4C6Y0</accession>
<dbReference type="InterPro" id="IPR000276">
    <property type="entry name" value="GPCR_Rhodpsn"/>
</dbReference>
<evidence type="ECO:0000256" key="12">
    <source>
        <dbReference type="SAM" id="MobiDB-lite"/>
    </source>
</evidence>
<dbReference type="PRINTS" id="PR01157">
    <property type="entry name" value="P2YPURNOCPTR"/>
</dbReference>
<evidence type="ECO:0000313" key="15">
    <source>
        <dbReference type="EMBL" id="KAB1254626.1"/>
    </source>
</evidence>
<comment type="subcellular location">
    <subcellularLocation>
        <location evidence="1">Cell membrane</location>
        <topology evidence="1">Multi-pass membrane protein</topology>
    </subcellularLocation>
</comment>
<feature type="compositionally biased region" description="Basic and acidic residues" evidence="12">
    <location>
        <begin position="78"/>
        <end position="87"/>
    </location>
</feature>
<feature type="compositionally biased region" description="Low complexity" evidence="12">
    <location>
        <begin position="538"/>
        <end position="552"/>
    </location>
</feature>
<dbReference type="PRINTS" id="PR00237">
    <property type="entry name" value="GPCRRHODOPSN"/>
</dbReference>
<dbReference type="GO" id="GO:0005886">
    <property type="term" value="C:plasma membrane"/>
    <property type="evidence" value="ECO:0007669"/>
    <property type="project" value="UniProtKB-SubCell"/>
</dbReference>
<feature type="compositionally biased region" description="Pro residues" evidence="12">
    <location>
        <begin position="1382"/>
        <end position="1397"/>
    </location>
</feature>
<dbReference type="InterPro" id="IPR017452">
    <property type="entry name" value="GPCR_Rhodpsn_7TM"/>
</dbReference>
<evidence type="ECO:0000313" key="16">
    <source>
        <dbReference type="Proteomes" id="UP000299084"/>
    </source>
</evidence>
<evidence type="ECO:0000256" key="4">
    <source>
        <dbReference type="ARBA" id="ARBA00022989"/>
    </source>
</evidence>
<proteinExistence type="inferred from homology"/>
<feature type="region of interest" description="Disordered" evidence="12">
    <location>
        <begin position="534"/>
        <end position="565"/>
    </location>
</feature>
<feature type="compositionally biased region" description="Basic and acidic residues" evidence="12">
    <location>
        <begin position="1097"/>
        <end position="1125"/>
    </location>
</feature>
<keyword evidence="5 11" id="KW-0297">G-protein coupled receptor</keyword>
<evidence type="ECO:0000256" key="3">
    <source>
        <dbReference type="ARBA" id="ARBA00022692"/>
    </source>
</evidence>
<dbReference type="GO" id="GO:0048266">
    <property type="term" value="P:behavioral response to pain"/>
    <property type="evidence" value="ECO:0007669"/>
    <property type="project" value="TreeGrafter"/>
</dbReference>
<dbReference type="PANTHER" id="PTHR24234">
    <property type="entry name" value="LYSOPHOSPHATIDIC ACID RECEPTOR 5/SPHINGOSYLPHOSPHORYLCHOLINE RECEPTOR"/>
    <property type="match status" value="1"/>
</dbReference>
<evidence type="ECO:0000256" key="11">
    <source>
        <dbReference type="RuleBase" id="RU000688"/>
    </source>
</evidence>
<comment type="caution">
    <text evidence="15">The sequence shown here is derived from an EMBL/GenBank/DDBJ whole genome shotgun (WGS) entry which is preliminary data.</text>
</comment>
<feature type="transmembrane region" description="Helical" evidence="13">
    <location>
        <begin position="307"/>
        <end position="325"/>
    </location>
</feature>
<feature type="domain" description="G-protein coupled receptors family 1 profile" evidence="14">
    <location>
        <begin position="247"/>
        <end position="505"/>
    </location>
</feature>
<keyword evidence="7" id="KW-1015">Disulfide bond</keyword>
<dbReference type="Pfam" id="PF00001">
    <property type="entry name" value="7tm_1"/>
    <property type="match status" value="1"/>
</dbReference>
<dbReference type="Gene3D" id="1.20.1070.10">
    <property type="entry name" value="Rhodopsin 7-helix transmembrane proteins"/>
    <property type="match status" value="1"/>
</dbReference>
<feature type="region of interest" description="Disordered" evidence="12">
    <location>
        <begin position="1317"/>
        <end position="1338"/>
    </location>
</feature>
<feature type="transmembrane region" description="Helical" evidence="13">
    <location>
        <begin position="234"/>
        <end position="256"/>
    </location>
</feature>
<dbReference type="PROSITE" id="PS50262">
    <property type="entry name" value="G_PROTEIN_RECEP_F1_2"/>
    <property type="match status" value="1"/>
</dbReference>
<keyword evidence="4 13" id="KW-1133">Transmembrane helix</keyword>
<feature type="region of interest" description="Disordered" evidence="12">
    <location>
        <begin position="753"/>
        <end position="777"/>
    </location>
</feature>
<reference evidence="15 16" key="1">
    <citation type="journal article" date="2019" name="Mol. Ecol. Resour.">
        <title>Improving Illumina assemblies with Hi-C and long reads: an example with the North African dromedary.</title>
        <authorList>
            <person name="Elbers J.P."/>
            <person name="Rogers M.F."/>
            <person name="Perelman P.L."/>
            <person name="Proskuryakova A.A."/>
            <person name="Serdyukova N.A."/>
            <person name="Johnson W.E."/>
            <person name="Horin P."/>
            <person name="Corander J."/>
            <person name="Murphy D."/>
            <person name="Burger P.A."/>
        </authorList>
    </citation>
    <scope>NUCLEOTIDE SEQUENCE [LARGE SCALE GENOMIC DNA]</scope>
    <source>
        <strain evidence="15">Drom800</strain>
        <tissue evidence="15">Blood</tissue>
    </source>
</reference>
<gene>
    <name evidence="15" type="ORF">Cadr_000029370</name>
</gene>